<dbReference type="AlphaFoldDB" id="A0A2U1B3I6"/>
<evidence type="ECO:0000313" key="1">
    <source>
        <dbReference type="EMBL" id="PVY43256.1"/>
    </source>
</evidence>
<name>A0A2U1B3I6_9BACT</name>
<sequence length="96" mass="10658">MKSLTQTQPAEMINTVFHYKHSPEESFDATALLNLVMESTSQPECIAKSLEDAHSLLLDMFLNGGFDAIYASNLLFTLRQLRNALLRGAKGVDLDV</sequence>
<organism evidence="1 2">
    <name type="scientific">Pontibacter virosus</name>
    <dbReference type="NCBI Taxonomy" id="1765052"/>
    <lineage>
        <taxon>Bacteria</taxon>
        <taxon>Pseudomonadati</taxon>
        <taxon>Bacteroidota</taxon>
        <taxon>Cytophagia</taxon>
        <taxon>Cytophagales</taxon>
        <taxon>Hymenobacteraceae</taxon>
        <taxon>Pontibacter</taxon>
    </lineage>
</organism>
<keyword evidence="2" id="KW-1185">Reference proteome</keyword>
<protein>
    <submittedName>
        <fullName evidence="1">Uncharacterized protein</fullName>
    </submittedName>
</protein>
<comment type="caution">
    <text evidence="1">The sequence shown here is derived from an EMBL/GenBank/DDBJ whole genome shotgun (WGS) entry which is preliminary data.</text>
</comment>
<accession>A0A2U1B3I6</accession>
<evidence type="ECO:0000313" key="2">
    <source>
        <dbReference type="Proteomes" id="UP000245466"/>
    </source>
</evidence>
<dbReference type="EMBL" id="QEKI01000002">
    <property type="protein sequence ID" value="PVY43256.1"/>
    <property type="molecule type" value="Genomic_DNA"/>
</dbReference>
<dbReference type="OrthoDB" id="9969196at2"/>
<proteinExistence type="predicted"/>
<dbReference type="Proteomes" id="UP000245466">
    <property type="component" value="Unassembled WGS sequence"/>
</dbReference>
<reference evidence="1 2" key="1">
    <citation type="submission" date="2018-04" db="EMBL/GenBank/DDBJ databases">
        <title>Genomic Encyclopedia of Type Strains, Phase IV (KMG-IV): sequencing the most valuable type-strain genomes for metagenomic binning, comparative biology and taxonomic classification.</title>
        <authorList>
            <person name="Goeker M."/>
        </authorList>
    </citation>
    <scope>NUCLEOTIDE SEQUENCE [LARGE SCALE GENOMIC DNA]</scope>
    <source>
        <strain evidence="1 2">DSM 100231</strain>
    </source>
</reference>
<gene>
    <name evidence="1" type="ORF">C8E01_102435</name>
</gene>
<dbReference type="RefSeq" id="WP_116542266.1">
    <property type="nucleotide sequence ID" value="NZ_QEKI01000002.1"/>
</dbReference>